<reference evidence="6 7" key="1">
    <citation type="submission" date="2015-11" db="EMBL/GenBank/DDBJ databases">
        <title>Genomic analysis of 38 Legionella species identifies large and diverse effector repertoires.</title>
        <authorList>
            <person name="Burstein D."/>
            <person name="Amaro F."/>
            <person name="Zusman T."/>
            <person name="Lifshitz Z."/>
            <person name="Cohen O."/>
            <person name="Gilbert J.A."/>
            <person name="Pupko T."/>
            <person name="Shuman H.A."/>
            <person name="Segal G."/>
        </authorList>
    </citation>
    <scope>NUCLEOTIDE SEQUENCE [LARGE SCALE GENOMIC DNA]</scope>
    <source>
        <strain evidence="6 7">SC-63-C7</strain>
    </source>
</reference>
<evidence type="ECO:0000256" key="3">
    <source>
        <dbReference type="ARBA" id="ARBA00022989"/>
    </source>
</evidence>
<evidence type="ECO:0000256" key="5">
    <source>
        <dbReference type="SAM" id="Phobius"/>
    </source>
</evidence>
<dbReference type="Proteomes" id="UP000054703">
    <property type="component" value="Unassembled WGS sequence"/>
</dbReference>
<dbReference type="EMBL" id="LNYU01000091">
    <property type="protein sequence ID" value="KTD53240.1"/>
    <property type="molecule type" value="Genomic_DNA"/>
</dbReference>
<keyword evidence="7" id="KW-1185">Reference proteome</keyword>
<feature type="transmembrane region" description="Helical" evidence="5">
    <location>
        <begin position="55"/>
        <end position="75"/>
    </location>
</feature>
<gene>
    <name evidence="6" type="ORF">Lsan_3650</name>
</gene>
<keyword evidence="1" id="KW-1003">Cell membrane</keyword>
<name>A0A0W0Y8J3_9GAMM</name>
<evidence type="ECO:0000256" key="1">
    <source>
        <dbReference type="ARBA" id="ARBA00022475"/>
    </source>
</evidence>
<dbReference type="Pfam" id="PF10755">
    <property type="entry name" value="DUF2585"/>
    <property type="match status" value="1"/>
</dbReference>
<evidence type="ECO:0000313" key="6">
    <source>
        <dbReference type="EMBL" id="KTD53240.1"/>
    </source>
</evidence>
<dbReference type="GO" id="GO:0005886">
    <property type="term" value="C:plasma membrane"/>
    <property type="evidence" value="ECO:0007669"/>
    <property type="project" value="InterPro"/>
</dbReference>
<evidence type="ECO:0000256" key="2">
    <source>
        <dbReference type="ARBA" id="ARBA00022692"/>
    </source>
</evidence>
<keyword evidence="3 5" id="KW-1133">Transmembrane helix</keyword>
<proteinExistence type="predicted"/>
<comment type="caution">
    <text evidence="6">The sequence shown here is derived from an EMBL/GenBank/DDBJ whole genome shotgun (WGS) entry which is preliminary data.</text>
</comment>
<keyword evidence="4 5" id="KW-0472">Membrane</keyword>
<sequence length="189" mass="21544">MHAIKHTSILILLMLLIQAGLLLIMGQPLICVCGYIKLWEGNIASAGNSQHLTDWYTFTHIIHGFIFYFLSWLFFPKTPVSLRLIFAVGVEISWEVIENTPVIIQRYRQQALAAGYSGDSVINSLSDTLSMIMGFGMAWKFPSWFIVLIGLGFELWLAYEIHDNFILNLINLIHESPQIKVWQSTVNLT</sequence>
<dbReference type="InterPro" id="IPR019691">
    <property type="entry name" value="DUF2585"/>
</dbReference>
<accession>A0A0W0Y8J3</accession>
<evidence type="ECO:0000313" key="7">
    <source>
        <dbReference type="Proteomes" id="UP000054703"/>
    </source>
</evidence>
<organism evidence="6 7">
    <name type="scientific">Legionella santicrucis</name>
    <dbReference type="NCBI Taxonomy" id="45074"/>
    <lineage>
        <taxon>Bacteria</taxon>
        <taxon>Pseudomonadati</taxon>
        <taxon>Pseudomonadota</taxon>
        <taxon>Gammaproteobacteria</taxon>
        <taxon>Legionellales</taxon>
        <taxon>Legionellaceae</taxon>
        <taxon>Legionella</taxon>
    </lineage>
</organism>
<dbReference type="AlphaFoldDB" id="A0A0W0Y8J3"/>
<evidence type="ECO:0000256" key="4">
    <source>
        <dbReference type="ARBA" id="ARBA00023136"/>
    </source>
</evidence>
<feature type="transmembrane region" description="Helical" evidence="5">
    <location>
        <begin position="141"/>
        <end position="159"/>
    </location>
</feature>
<keyword evidence="2 5" id="KW-0812">Transmembrane</keyword>
<protein>
    <submittedName>
        <fullName evidence="6">Uncharacterized protein</fullName>
    </submittedName>
</protein>
<dbReference type="PATRIC" id="fig|45074.5.peg.3923"/>